<keyword evidence="2" id="KW-0808">Transferase</keyword>
<dbReference type="InterPro" id="IPR022642">
    <property type="entry name" value="CheR_C"/>
</dbReference>
<dbReference type="InterPro" id="IPR000780">
    <property type="entry name" value="CheR_MeTrfase"/>
</dbReference>
<evidence type="ECO:0000259" key="1">
    <source>
        <dbReference type="PROSITE" id="PS50123"/>
    </source>
</evidence>
<evidence type="ECO:0000313" key="2">
    <source>
        <dbReference type="EMBL" id="MEA9357818.1"/>
    </source>
</evidence>
<dbReference type="Gene3D" id="3.40.50.150">
    <property type="entry name" value="Vaccinia Virus protein VP39"/>
    <property type="match status" value="1"/>
</dbReference>
<reference evidence="2 3" key="1">
    <citation type="submission" date="2023-11" db="EMBL/GenBank/DDBJ databases">
        <title>A Novel Polar Bacteriovorax (B. antarcticus) Isolated from the Biocrust in Antarctica.</title>
        <authorList>
            <person name="Mun W."/>
            <person name="Choi S.Y."/>
            <person name="Mitchell R.J."/>
        </authorList>
    </citation>
    <scope>NUCLEOTIDE SEQUENCE [LARGE SCALE GENOMIC DNA]</scope>
    <source>
        <strain evidence="2 3">PP10</strain>
    </source>
</reference>
<dbReference type="Proteomes" id="UP001302274">
    <property type="component" value="Unassembled WGS sequence"/>
</dbReference>
<dbReference type="InterPro" id="IPR029063">
    <property type="entry name" value="SAM-dependent_MTases_sf"/>
</dbReference>
<protein>
    <submittedName>
        <fullName evidence="2">CheR family methyltransferase</fullName>
    </submittedName>
</protein>
<gene>
    <name evidence="2" type="ORF">SHI21_16425</name>
</gene>
<name>A0ABU5VZM0_9BACT</name>
<dbReference type="PRINTS" id="PR00996">
    <property type="entry name" value="CHERMTFRASE"/>
</dbReference>
<keyword evidence="2" id="KW-0489">Methyltransferase</keyword>
<evidence type="ECO:0000313" key="3">
    <source>
        <dbReference type="Proteomes" id="UP001302274"/>
    </source>
</evidence>
<dbReference type="RefSeq" id="WP_323577982.1">
    <property type="nucleotide sequence ID" value="NZ_JAYGJQ010000002.1"/>
</dbReference>
<dbReference type="Pfam" id="PF01739">
    <property type="entry name" value="CheR"/>
    <property type="match status" value="1"/>
</dbReference>
<dbReference type="SUPFAM" id="SSF53335">
    <property type="entry name" value="S-adenosyl-L-methionine-dependent methyltransferases"/>
    <property type="match status" value="1"/>
</dbReference>
<dbReference type="GO" id="GO:0032259">
    <property type="term" value="P:methylation"/>
    <property type="evidence" value="ECO:0007669"/>
    <property type="project" value="UniProtKB-KW"/>
</dbReference>
<dbReference type="GO" id="GO:0008168">
    <property type="term" value="F:methyltransferase activity"/>
    <property type="evidence" value="ECO:0007669"/>
    <property type="project" value="UniProtKB-KW"/>
</dbReference>
<dbReference type="EMBL" id="JAYGJQ010000002">
    <property type="protein sequence ID" value="MEA9357818.1"/>
    <property type="molecule type" value="Genomic_DNA"/>
</dbReference>
<accession>A0ABU5VZM0</accession>
<proteinExistence type="predicted"/>
<keyword evidence="3" id="KW-1185">Reference proteome</keyword>
<sequence length="84" mass="9647">MSFEQFNLKNGNYQDLNRSFDLIFCRNVMIYFTPETIAQIAEGLFQNAAPEAVLIISHSESLQNLKTNWKVKGPSIYTKGQLFL</sequence>
<comment type="caution">
    <text evidence="2">The sequence shown here is derived from an EMBL/GenBank/DDBJ whole genome shotgun (WGS) entry which is preliminary data.</text>
</comment>
<organism evidence="2 3">
    <name type="scientific">Bacteriovorax antarcticus</name>
    <dbReference type="NCBI Taxonomy" id="3088717"/>
    <lineage>
        <taxon>Bacteria</taxon>
        <taxon>Pseudomonadati</taxon>
        <taxon>Bdellovibrionota</taxon>
        <taxon>Bacteriovoracia</taxon>
        <taxon>Bacteriovoracales</taxon>
        <taxon>Bacteriovoracaceae</taxon>
        <taxon>Bacteriovorax</taxon>
    </lineage>
</organism>
<dbReference type="PROSITE" id="PS50123">
    <property type="entry name" value="CHER"/>
    <property type="match status" value="1"/>
</dbReference>
<feature type="domain" description="CheR-type methyltransferase" evidence="1">
    <location>
        <begin position="1"/>
        <end position="84"/>
    </location>
</feature>